<sequence>MASHSLYSESLRYLGSCHIELLDVIKYRYFMDIILLIVSDCSTDYRSGFKISPQSRASLRATSSEGSSSGQRSASTDSTGAGGPTLKNVTLDELVARLQNLTQQFTEFTQRWVNVVEKYMDLDSQDLDYDPNTNIIEEEGSEEEDENDSNDDGGDDSISLFTFIKLKPPSFTGSTVGKDPRRFLDTMERICDALGASRTRSSDAGPLGWKEFDKAFMDKFMPRTIRNESEPILWLDYLSNLFRVVVPQRFNSYSDVVDCARLIEGCSMEARALRKSTRKIKAEGQTSQRHTGQETTFGRSSRSGQRENMQSRGQVSTGSQGSRRNPQFSSPPRCGNFFTASNRRGTDNDMTSSNS</sequence>
<gene>
    <name evidence="2" type="ORF">TCM_039850</name>
</gene>
<proteinExistence type="predicted"/>
<evidence type="ECO:0000256" key="1">
    <source>
        <dbReference type="SAM" id="MobiDB-lite"/>
    </source>
</evidence>
<feature type="compositionally biased region" description="Polar residues" evidence="1">
    <location>
        <begin position="338"/>
        <end position="355"/>
    </location>
</feature>
<dbReference type="AlphaFoldDB" id="A0A061GSV9"/>
<feature type="compositionally biased region" description="Polar residues" evidence="1">
    <location>
        <begin position="284"/>
        <end position="330"/>
    </location>
</feature>
<dbReference type="Gramene" id="EOY32232">
    <property type="protein sequence ID" value="EOY32232"/>
    <property type="gene ID" value="TCM_039850"/>
</dbReference>
<keyword evidence="3" id="KW-1185">Reference proteome</keyword>
<evidence type="ECO:0000313" key="3">
    <source>
        <dbReference type="Proteomes" id="UP000026915"/>
    </source>
</evidence>
<name>A0A061GSV9_THECC</name>
<dbReference type="InParanoid" id="A0A061GSV9"/>
<protein>
    <submittedName>
        <fullName evidence="2">Uncharacterized protein</fullName>
    </submittedName>
</protein>
<accession>A0A061GSV9</accession>
<feature type="region of interest" description="Disordered" evidence="1">
    <location>
        <begin position="277"/>
        <end position="355"/>
    </location>
</feature>
<feature type="compositionally biased region" description="Low complexity" evidence="1">
    <location>
        <begin position="57"/>
        <end position="79"/>
    </location>
</feature>
<dbReference type="EMBL" id="CM001887">
    <property type="protein sequence ID" value="EOY32232.1"/>
    <property type="molecule type" value="Genomic_DNA"/>
</dbReference>
<feature type="region of interest" description="Disordered" evidence="1">
    <location>
        <begin position="56"/>
        <end position="85"/>
    </location>
</feature>
<evidence type="ECO:0000313" key="2">
    <source>
        <dbReference type="EMBL" id="EOY32232.1"/>
    </source>
</evidence>
<reference evidence="2 3" key="1">
    <citation type="journal article" date="2013" name="Genome Biol.">
        <title>The genome sequence of the most widely cultivated cacao type and its use to identify candidate genes regulating pod color.</title>
        <authorList>
            <person name="Motamayor J.C."/>
            <person name="Mockaitis K."/>
            <person name="Schmutz J."/>
            <person name="Haiminen N."/>
            <person name="Iii D.L."/>
            <person name="Cornejo O."/>
            <person name="Findley S.D."/>
            <person name="Zheng P."/>
            <person name="Utro F."/>
            <person name="Royaert S."/>
            <person name="Saski C."/>
            <person name="Jenkins J."/>
            <person name="Podicheti R."/>
            <person name="Zhao M."/>
            <person name="Scheffler B.E."/>
            <person name="Stack J.C."/>
            <person name="Feltus F.A."/>
            <person name="Mustiga G.M."/>
            <person name="Amores F."/>
            <person name="Phillips W."/>
            <person name="Marelli J.P."/>
            <person name="May G.D."/>
            <person name="Shapiro H."/>
            <person name="Ma J."/>
            <person name="Bustamante C.D."/>
            <person name="Schnell R.J."/>
            <person name="Main D."/>
            <person name="Gilbert D."/>
            <person name="Parida L."/>
            <person name="Kuhn D.N."/>
        </authorList>
    </citation>
    <scope>NUCLEOTIDE SEQUENCE [LARGE SCALE GENOMIC DNA]</scope>
    <source>
        <strain evidence="3">cv. Matina 1-6</strain>
    </source>
</reference>
<dbReference type="HOGENOM" id="CLU_039986_3_0_1"/>
<dbReference type="Proteomes" id="UP000026915">
    <property type="component" value="Chromosome 9"/>
</dbReference>
<organism evidence="2 3">
    <name type="scientific">Theobroma cacao</name>
    <name type="common">Cacao</name>
    <name type="synonym">Cocoa</name>
    <dbReference type="NCBI Taxonomy" id="3641"/>
    <lineage>
        <taxon>Eukaryota</taxon>
        <taxon>Viridiplantae</taxon>
        <taxon>Streptophyta</taxon>
        <taxon>Embryophyta</taxon>
        <taxon>Tracheophyta</taxon>
        <taxon>Spermatophyta</taxon>
        <taxon>Magnoliopsida</taxon>
        <taxon>eudicotyledons</taxon>
        <taxon>Gunneridae</taxon>
        <taxon>Pentapetalae</taxon>
        <taxon>rosids</taxon>
        <taxon>malvids</taxon>
        <taxon>Malvales</taxon>
        <taxon>Malvaceae</taxon>
        <taxon>Byttnerioideae</taxon>
        <taxon>Theobroma</taxon>
    </lineage>
</organism>